<dbReference type="PANTHER" id="PTHR43157:SF31">
    <property type="entry name" value="PHOSPHATIDYLINOSITOL-GLYCAN BIOSYNTHESIS CLASS F PROTEIN"/>
    <property type="match status" value="1"/>
</dbReference>
<keyword evidence="1" id="KW-0560">Oxidoreductase</keyword>
<dbReference type="EMBL" id="JAHBCL010000014">
    <property type="protein sequence ID" value="MBS7526907.1"/>
    <property type="molecule type" value="Genomic_DNA"/>
</dbReference>
<keyword evidence="3" id="KW-1185">Reference proteome</keyword>
<name>A0ABS5PS64_9FIRM</name>
<dbReference type="InterPro" id="IPR002347">
    <property type="entry name" value="SDR_fam"/>
</dbReference>
<comment type="caution">
    <text evidence="2">The sequence shown here is derived from an EMBL/GenBank/DDBJ whole genome shotgun (WGS) entry which is preliminary data.</text>
</comment>
<dbReference type="PRINTS" id="PR00081">
    <property type="entry name" value="GDHRDH"/>
</dbReference>
<evidence type="ECO:0000313" key="3">
    <source>
        <dbReference type="Proteomes" id="UP000746471"/>
    </source>
</evidence>
<proteinExistence type="predicted"/>
<protein>
    <submittedName>
        <fullName evidence="2">SDR family NAD(P)-dependent oxidoreductase</fullName>
    </submittedName>
</protein>
<reference evidence="2 3" key="1">
    <citation type="submission" date="2021-05" db="EMBL/GenBank/DDBJ databases">
        <title>Fusibacter ferrireducens sp. nov., an anaerobic, sulfur- and Fe-reducing bacterium isolated from the mangrove sediment.</title>
        <authorList>
            <person name="Qiu D."/>
        </authorList>
    </citation>
    <scope>NUCLEOTIDE SEQUENCE [LARGE SCALE GENOMIC DNA]</scope>
    <source>
        <strain evidence="2 3">DSM 12116</strain>
    </source>
</reference>
<dbReference type="Proteomes" id="UP000746471">
    <property type="component" value="Unassembled WGS sequence"/>
</dbReference>
<gene>
    <name evidence="2" type="ORF">KHM83_09475</name>
</gene>
<evidence type="ECO:0000256" key="1">
    <source>
        <dbReference type="ARBA" id="ARBA00023002"/>
    </source>
</evidence>
<dbReference type="Pfam" id="PF00106">
    <property type="entry name" value="adh_short"/>
    <property type="match status" value="1"/>
</dbReference>
<dbReference type="RefSeq" id="WP_213236768.1">
    <property type="nucleotide sequence ID" value="NZ_JAHBCL010000014.1"/>
</dbReference>
<organism evidence="2 3">
    <name type="scientific">Fusibacter paucivorans</name>
    <dbReference type="NCBI Taxonomy" id="76009"/>
    <lineage>
        <taxon>Bacteria</taxon>
        <taxon>Bacillati</taxon>
        <taxon>Bacillota</taxon>
        <taxon>Clostridia</taxon>
        <taxon>Eubacteriales</taxon>
        <taxon>Eubacteriales Family XII. Incertae Sedis</taxon>
        <taxon>Fusibacter</taxon>
    </lineage>
</organism>
<dbReference type="SUPFAM" id="SSF51735">
    <property type="entry name" value="NAD(P)-binding Rossmann-fold domains"/>
    <property type="match status" value="1"/>
</dbReference>
<dbReference type="Gene3D" id="3.40.50.720">
    <property type="entry name" value="NAD(P)-binding Rossmann-like Domain"/>
    <property type="match status" value="1"/>
</dbReference>
<dbReference type="InterPro" id="IPR036291">
    <property type="entry name" value="NAD(P)-bd_dom_sf"/>
</dbReference>
<dbReference type="PANTHER" id="PTHR43157">
    <property type="entry name" value="PHOSPHATIDYLINOSITOL-GLYCAN BIOSYNTHESIS CLASS F PROTEIN-RELATED"/>
    <property type="match status" value="1"/>
</dbReference>
<evidence type="ECO:0000313" key="2">
    <source>
        <dbReference type="EMBL" id="MBS7526907.1"/>
    </source>
</evidence>
<accession>A0ABS5PS64</accession>
<sequence length="291" mass="32937">MEKICFITGGNAGIGRAAAIQIASKGYRVIIGCRNLSRGQEAVAYIKQISQSEAVELVQIDLSLFHSIEQCAEYLHTHFDHIDVLIHNAAIFDIAQKEPIFSSEGHETIWMTNHIGPVYLTSLVQDLVEKSDDGRVITIASKGLLAMPGLRINLEDPEFRRRHFSVTKAYYQSKLAQIMFTYWLSSMPGITANCIRVTAVKVDLDRHPNLSSFQKLVYRLKSKKTITPEQMAETYLYLATAQDLMHVSGKYFDEHGQIIHSGKYTCDQTAIENVKSLTEMFIKEHTHKLMQ</sequence>